<evidence type="ECO:0000313" key="2">
    <source>
        <dbReference type="Proteomes" id="UP000250140"/>
    </source>
</evidence>
<reference evidence="1 2" key="1">
    <citation type="journal article" date="2016" name="Nat. Commun.">
        <title>Ectomycorrhizal ecology is imprinted in the genome of the dominant symbiotic fungus Cenococcum geophilum.</title>
        <authorList>
            <consortium name="DOE Joint Genome Institute"/>
            <person name="Peter M."/>
            <person name="Kohler A."/>
            <person name="Ohm R.A."/>
            <person name="Kuo A."/>
            <person name="Krutzmann J."/>
            <person name="Morin E."/>
            <person name="Arend M."/>
            <person name="Barry K.W."/>
            <person name="Binder M."/>
            <person name="Choi C."/>
            <person name="Clum A."/>
            <person name="Copeland A."/>
            <person name="Grisel N."/>
            <person name="Haridas S."/>
            <person name="Kipfer T."/>
            <person name="LaButti K."/>
            <person name="Lindquist E."/>
            <person name="Lipzen A."/>
            <person name="Maire R."/>
            <person name="Meier B."/>
            <person name="Mihaltcheva S."/>
            <person name="Molinier V."/>
            <person name="Murat C."/>
            <person name="Poggeler S."/>
            <person name="Quandt C.A."/>
            <person name="Sperisen C."/>
            <person name="Tritt A."/>
            <person name="Tisserant E."/>
            <person name="Crous P.W."/>
            <person name="Henrissat B."/>
            <person name="Nehls U."/>
            <person name="Egli S."/>
            <person name="Spatafora J.W."/>
            <person name="Grigoriev I.V."/>
            <person name="Martin F.M."/>
        </authorList>
    </citation>
    <scope>NUCLEOTIDE SEQUENCE [LARGE SCALE GENOMIC DNA]</scope>
    <source>
        <strain evidence="1 2">CBS 207.34</strain>
    </source>
</reference>
<dbReference type="AlphaFoldDB" id="A0A8E2FD99"/>
<proteinExistence type="predicted"/>
<protein>
    <submittedName>
        <fullName evidence="1">Uncharacterized protein</fullName>
    </submittedName>
</protein>
<dbReference type="Proteomes" id="UP000250140">
    <property type="component" value="Unassembled WGS sequence"/>
</dbReference>
<sequence length="107" mass="12631">MDMSIALTLERYMQTSLLVVPLVVLLAWCMRIDTMTPCLTAFQLLRCLRRSLLLRTLFREVYHIGLYYHRHRCILHTLSSRINFCISHKSLERKRVSLSLSLRVVVP</sequence>
<evidence type="ECO:0000313" key="1">
    <source>
        <dbReference type="EMBL" id="OCL14904.1"/>
    </source>
</evidence>
<accession>A0A8E2FD99</accession>
<keyword evidence="2" id="KW-1185">Reference proteome</keyword>
<dbReference type="EMBL" id="KV748511">
    <property type="protein sequence ID" value="OCL14904.1"/>
    <property type="molecule type" value="Genomic_DNA"/>
</dbReference>
<organism evidence="1 2">
    <name type="scientific">Glonium stellatum</name>
    <dbReference type="NCBI Taxonomy" id="574774"/>
    <lineage>
        <taxon>Eukaryota</taxon>
        <taxon>Fungi</taxon>
        <taxon>Dikarya</taxon>
        <taxon>Ascomycota</taxon>
        <taxon>Pezizomycotina</taxon>
        <taxon>Dothideomycetes</taxon>
        <taxon>Pleosporomycetidae</taxon>
        <taxon>Gloniales</taxon>
        <taxon>Gloniaceae</taxon>
        <taxon>Glonium</taxon>
    </lineage>
</organism>
<name>A0A8E2FD99_9PEZI</name>
<gene>
    <name evidence="1" type="ORF">AOQ84DRAFT_183199</name>
</gene>